<evidence type="ECO:0000256" key="1">
    <source>
        <dbReference type="SAM" id="Phobius"/>
    </source>
</evidence>
<dbReference type="AlphaFoldDB" id="A0A816PY95"/>
<feature type="transmembrane region" description="Helical" evidence="1">
    <location>
        <begin position="98"/>
        <end position="119"/>
    </location>
</feature>
<protein>
    <submittedName>
        <fullName evidence="2">(rape) hypothetical protein</fullName>
    </submittedName>
</protein>
<name>A0A816PY95_BRANA</name>
<dbReference type="Proteomes" id="UP001295469">
    <property type="component" value="Chromosome C06"/>
</dbReference>
<reference evidence="2" key="1">
    <citation type="submission" date="2021-01" db="EMBL/GenBank/DDBJ databases">
        <authorList>
            <consortium name="Genoscope - CEA"/>
            <person name="William W."/>
        </authorList>
    </citation>
    <scope>NUCLEOTIDE SEQUENCE</scope>
</reference>
<feature type="transmembrane region" description="Helical" evidence="1">
    <location>
        <begin position="131"/>
        <end position="150"/>
    </location>
</feature>
<gene>
    <name evidence="2" type="ORF">DARMORV10_C06P00550.1</name>
</gene>
<evidence type="ECO:0000313" key="2">
    <source>
        <dbReference type="EMBL" id="CAF2053692.1"/>
    </source>
</evidence>
<keyword evidence="1" id="KW-1133">Transmembrane helix</keyword>
<organism evidence="2">
    <name type="scientific">Brassica napus</name>
    <name type="common">Rape</name>
    <dbReference type="NCBI Taxonomy" id="3708"/>
    <lineage>
        <taxon>Eukaryota</taxon>
        <taxon>Viridiplantae</taxon>
        <taxon>Streptophyta</taxon>
        <taxon>Embryophyta</taxon>
        <taxon>Tracheophyta</taxon>
        <taxon>Spermatophyta</taxon>
        <taxon>Magnoliopsida</taxon>
        <taxon>eudicotyledons</taxon>
        <taxon>Gunneridae</taxon>
        <taxon>Pentapetalae</taxon>
        <taxon>rosids</taxon>
        <taxon>malvids</taxon>
        <taxon>Brassicales</taxon>
        <taxon>Brassicaceae</taxon>
        <taxon>Brassiceae</taxon>
        <taxon>Brassica</taxon>
    </lineage>
</organism>
<accession>A0A816PY95</accession>
<dbReference type="EMBL" id="HG994370">
    <property type="protein sequence ID" value="CAF2053692.1"/>
    <property type="molecule type" value="Genomic_DNA"/>
</dbReference>
<proteinExistence type="predicted"/>
<keyword evidence="1" id="KW-0472">Membrane</keyword>
<feature type="transmembrane region" description="Helical" evidence="1">
    <location>
        <begin position="45"/>
        <end position="63"/>
    </location>
</feature>
<feature type="transmembrane region" description="Helical" evidence="1">
    <location>
        <begin position="12"/>
        <end position="33"/>
    </location>
</feature>
<keyword evidence="1" id="KW-0812">Transmembrane</keyword>
<sequence length="152" mass="17827">MSNYSLLSLHSSSFFFNWHCLFIFVVGGVAWLTPFSFLDKLSGRYFFILIFILGVLVGEDISLCDFRGGGRGGYFQIKHWYKFPKFFKKYLWKRVSKFVYIFFFVKILTKLILASKILGTLSAPVLDPENLLYVRFLYFEFIVLDFVCTVPV</sequence>